<accession>A0A2A9MK58</accession>
<comment type="caution">
    <text evidence="3">The sequence shown here is derived from an EMBL/GenBank/DDBJ whole genome shotgun (WGS) entry which is preliminary data.</text>
</comment>
<dbReference type="GeneID" id="40309773"/>
<protein>
    <submittedName>
        <fullName evidence="3">Uncharacterized protein</fullName>
    </submittedName>
</protein>
<dbReference type="EMBL" id="NWUJ01000003">
    <property type="protein sequence ID" value="PFH36651.1"/>
    <property type="molecule type" value="Genomic_DNA"/>
</dbReference>
<feature type="compositionally biased region" description="Polar residues" evidence="2">
    <location>
        <begin position="32"/>
        <end position="41"/>
    </location>
</feature>
<evidence type="ECO:0000313" key="3">
    <source>
        <dbReference type="EMBL" id="PFH36651.1"/>
    </source>
</evidence>
<feature type="region of interest" description="Disordered" evidence="2">
    <location>
        <begin position="14"/>
        <end position="64"/>
    </location>
</feature>
<proteinExistence type="inferred from homology"/>
<comment type="similarity">
    <text evidence="1">Belongs to the FAM221 family.</text>
</comment>
<dbReference type="InterPro" id="IPR026755">
    <property type="entry name" value="Fam221a/b"/>
</dbReference>
<evidence type="ECO:0000256" key="2">
    <source>
        <dbReference type="SAM" id="MobiDB-lite"/>
    </source>
</evidence>
<organism evidence="3 4">
    <name type="scientific">Besnoitia besnoiti</name>
    <name type="common">Apicomplexan protozoan</name>
    <dbReference type="NCBI Taxonomy" id="94643"/>
    <lineage>
        <taxon>Eukaryota</taxon>
        <taxon>Sar</taxon>
        <taxon>Alveolata</taxon>
        <taxon>Apicomplexa</taxon>
        <taxon>Conoidasida</taxon>
        <taxon>Coccidia</taxon>
        <taxon>Eucoccidiorida</taxon>
        <taxon>Eimeriorina</taxon>
        <taxon>Sarcocystidae</taxon>
        <taxon>Besnoitia</taxon>
    </lineage>
</organism>
<keyword evidence="4" id="KW-1185">Reference proteome</keyword>
<sequence length="204" mass="21871">MAANAQCAAARLQSAAPIGSRVSAPAAHAPASNRTESSVHTSRNDDLGKRRIQTKTSGPRKPASLPLLSLKGQWICGECDKTCIVIREECRCLCGHRLKEHTKGVAAALEGATKFGCTNGKCGCRDFFYIVAEGAWILRSATRRGGIDLQGSPGQAQHGVQRQRVKEGDALLHTSRMHKLGRSLGTLLTSGISLDPWQEIPLGY</sequence>
<dbReference type="KEGG" id="bbes:BESB_048430"/>
<dbReference type="Pfam" id="PF14753">
    <property type="entry name" value="FAM221"/>
    <property type="match status" value="1"/>
</dbReference>
<gene>
    <name evidence="3" type="ORF">BESB_048430</name>
</gene>
<evidence type="ECO:0000313" key="4">
    <source>
        <dbReference type="Proteomes" id="UP000224006"/>
    </source>
</evidence>
<name>A0A2A9MK58_BESBE</name>
<reference evidence="3 4" key="1">
    <citation type="submission" date="2017-09" db="EMBL/GenBank/DDBJ databases">
        <title>Genome sequencing of Besnoitia besnoiti strain Bb-Ger1.</title>
        <authorList>
            <person name="Schares G."/>
            <person name="Venepally P."/>
            <person name="Lorenzi H.A."/>
        </authorList>
    </citation>
    <scope>NUCLEOTIDE SEQUENCE [LARGE SCALE GENOMIC DNA]</scope>
    <source>
        <strain evidence="3 4">Bb-Ger1</strain>
    </source>
</reference>
<dbReference type="Proteomes" id="UP000224006">
    <property type="component" value="Chromosome III"/>
</dbReference>
<evidence type="ECO:0000256" key="1">
    <source>
        <dbReference type="ARBA" id="ARBA00011026"/>
    </source>
</evidence>
<dbReference type="VEuPathDB" id="ToxoDB:BESB_048430"/>
<dbReference type="RefSeq" id="XP_029220660.1">
    <property type="nucleotide sequence ID" value="XM_029363294.1"/>
</dbReference>
<dbReference type="OrthoDB" id="330199at2759"/>
<dbReference type="STRING" id="94643.A0A2A9MK58"/>
<dbReference type="AlphaFoldDB" id="A0A2A9MK58"/>